<protein>
    <submittedName>
        <fullName evidence="1">Uncharacterized protein</fullName>
    </submittedName>
</protein>
<proteinExistence type="predicted"/>
<sequence>MRFRSNHRITYSLIL</sequence>
<accession>A0A0E9VG70</accession>
<dbReference type="EMBL" id="GBXM01031500">
    <property type="protein sequence ID" value="JAH77077.1"/>
    <property type="molecule type" value="Transcribed_RNA"/>
</dbReference>
<organism evidence="1">
    <name type="scientific">Anguilla anguilla</name>
    <name type="common">European freshwater eel</name>
    <name type="synonym">Muraena anguilla</name>
    <dbReference type="NCBI Taxonomy" id="7936"/>
    <lineage>
        <taxon>Eukaryota</taxon>
        <taxon>Metazoa</taxon>
        <taxon>Chordata</taxon>
        <taxon>Craniata</taxon>
        <taxon>Vertebrata</taxon>
        <taxon>Euteleostomi</taxon>
        <taxon>Actinopterygii</taxon>
        <taxon>Neopterygii</taxon>
        <taxon>Teleostei</taxon>
        <taxon>Anguilliformes</taxon>
        <taxon>Anguillidae</taxon>
        <taxon>Anguilla</taxon>
    </lineage>
</organism>
<reference evidence="1" key="2">
    <citation type="journal article" date="2015" name="Fish Shellfish Immunol.">
        <title>Early steps in the European eel (Anguilla anguilla)-Vibrio vulnificus interaction in the gills: Role of the RtxA13 toxin.</title>
        <authorList>
            <person name="Callol A."/>
            <person name="Pajuelo D."/>
            <person name="Ebbesson L."/>
            <person name="Teles M."/>
            <person name="MacKenzie S."/>
            <person name="Amaro C."/>
        </authorList>
    </citation>
    <scope>NUCLEOTIDE SEQUENCE</scope>
</reference>
<name>A0A0E9VG70_ANGAN</name>
<reference evidence="1" key="1">
    <citation type="submission" date="2014-11" db="EMBL/GenBank/DDBJ databases">
        <authorList>
            <person name="Amaro Gonzalez C."/>
        </authorList>
    </citation>
    <scope>NUCLEOTIDE SEQUENCE</scope>
</reference>
<evidence type="ECO:0000313" key="1">
    <source>
        <dbReference type="EMBL" id="JAH77077.1"/>
    </source>
</evidence>